<dbReference type="PANTHER" id="PTHR33304:SF9">
    <property type="entry name" value="RING_FYVE_PHD ZINC FINGER SUPERFAMILY PROTEIN"/>
    <property type="match status" value="1"/>
</dbReference>
<dbReference type="Proteomes" id="UP000029121">
    <property type="component" value="Unassembled WGS sequence"/>
</dbReference>
<evidence type="ECO:0000256" key="3">
    <source>
        <dbReference type="ARBA" id="ARBA00022833"/>
    </source>
</evidence>
<keyword evidence="7" id="KW-1185">Reference proteome</keyword>
<sequence>LDGDDIENKRVEETRILDGNNESSHVEAEVTICDTCGNQGYKYSLVTCSNCKVGAEHTYCMMEKVDMNLNNWFCYDCVEEIDGMQKEEKIEETSSKKRKLESVIDVSEITEKRSPQRRANFLNNEIADFDLNVDLNIELAGEILGIDVNRNLLTELNEDHDINLNTNDHGIDMRHKLGHASSSEAESSSHFQSQCAKRLQVDTKFSTHIESKNIFCTNK</sequence>
<dbReference type="SUPFAM" id="SSF57903">
    <property type="entry name" value="FYVE/PHD zinc finger"/>
    <property type="match status" value="1"/>
</dbReference>
<organism evidence="6 7">
    <name type="scientific">Capsella rubella</name>
    <dbReference type="NCBI Taxonomy" id="81985"/>
    <lineage>
        <taxon>Eukaryota</taxon>
        <taxon>Viridiplantae</taxon>
        <taxon>Streptophyta</taxon>
        <taxon>Embryophyta</taxon>
        <taxon>Tracheophyta</taxon>
        <taxon>Spermatophyta</taxon>
        <taxon>Magnoliopsida</taxon>
        <taxon>eudicotyledons</taxon>
        <taxon>Gunneridae</taxon>
        <taxon>Pentapetalae</taxon>
        <taxon>rosids</taxon>
        <taxon>malvids</taxon>
        <taxon>Brassicales</taxon>
        <taxon>Brassicaceae</taxon>
        <taxon>Camelineae</taxon>
        <taxon>Capsella</taxon>
    </lineage>
</organism>
<evidence type="ECO:0000256" key="1">
    <source>
        <dbReference type="ARBA" id="ARBA00022723"/>
    </source>
</evidence>
<dbReference type="GO" id="GO:0140566">
    <property type="term" value="F:histone reader activity"/>
    <property type="evidence" value="ECO:0007669"/>
    <property type="project" value="InterPro"/>
</dbReference>
<dbReference type="PANTHER" id="PTHR33304">
    <property type="match status" value="1"/>
</dbReference>
<proteinExistence type="predicted"/>
<protein>
    <recommendedName>
        <fullName evidence="8">PHD-type domain-containing protein</fullName>
    </recommendedName>
</protein>
<evidence type="ECO:0000313" key="7">
    <source>
        <dbReference type="Proteomes" id="UP000029121"/>
    </source>
</evidence>
<dbReference type="AlphaFoldDB" id="R0GLX8"/>
<evidence type="ECO:0000256" key="5">
    <source>
        <dbReference type="ARBA" id="ARBA00023163"/>
    </source>
</evidence>
<dbReference type="OrthoDB" id="787137at2759"/>
<dbReference type="KEGG" id="crb:17879209"/>
<name>R0GLX8_9BRAS</name>
<dbReference type="STRING" id="81985.R0GLX8"/>
<dbReference type="InterPro" id="IPR013083">
    <property type="entry name" value="Znf_RING/FYVE/PHD"/>
</dbReference>
<dbReference type="EMBL" id="KB870811">
    <property type="protein sequence ID" value="EOA17884.1"/>
    <property type="molecule type" value="Genomic_DNA"/>
</dbReference>
<dbReference type="GO" id="GO:0008270">
    <property type="term" value="F:zinc ion binding"/>
    <property type="evidence" value="ECO:0007669"/>
    <property type="project" value="UniProtKB-KW"/>
</dbReference>
<keyword evidence="5" id="KW-0804">Transcription</keyword>
<reference evidence="7" key="1">
    <citation type="journal article" date="2013" name="Nat. Genet.">
        <title>The Capsella rubella genome and the genomic consequences of rapid mating system evolution.</title>
        <authorList>
            <person name="Slotte T."/>
            <person name="Hazzouri K.M."/>
            <person name="Agren J.A."/>
            <person name="Koenig D."/>
            <person name="Maumus F."/>
            <person name="Guo Y.L."/>
            <person name="Steige K."/>
            <person name="Platts A.E."/>
            <person name="Escobar J.S."/>
            <person name="Newman L.K."/>
            <person name="Wang W."/>
            <person name="Mandakova T."/>
            <person name="Vello E."/>
            <person name="Smith L.M."/>
            <person name="Henz S.R."/>
            <person name="Steffen J."/>
            <person name="Takuno S."/>
            <person name="Brandvain Y."/>
            <person name="Coop G."/>
            <person name="Andolfatto P."/>
            <person name="Hu T.T."/>
            <person name="Blanchette M."/>
            <person name="Clark R.M."/>
            <person name="Quesneville H."/>
            <person name="Nordborg M."/>
            <person name="Gaut B.S."/>
            <person name="Lysak M.A."/>
            <person name="Jenkins J."/>
            <person name="Grimwood J."/>
            <person name="Chapman J."/>
            <person name="Prochnik S."/>
            <person name="Shu S."/>
            <person name="Rokhsar D."/>
            <person name="Schmutz J."/>
            <person name="Weigel D."/>
            <person name="Wright S.I."/>
        </authorList>
    </citation>
    <scope>NUCLEOTIDE SEQUENCE [LARGE SCALE GENOMIC DNA]</scope>
    <source>
        <strain evidence="7">cv. Monte Gargano</strain>
    </source>
</reference>
<gene>
    <name evidence="6" type="ORF">CARUB_v10006292mg</name>
</gene>
<dbReference type="GO" id="GO:0034244">
    <property type="term" value="P:negative regulation of transcription elongation by RNA polymerase II"/>
    <property type="evidence" value="ECO:0007669"/>
    <property type="project" value="InterPro"/>
</dbReference>
<evidence type="ECO:0008006" key="8">
    <source>
        <dbReference type="Google" id="ProtNLM"/>
    </source>
</evidence>
<evidence type="ECO:0000313" key="6">
    <source>
        <dbReference type="EMBL" id="EOA17884.1"/>
    </source>
</evidence>
<dbReference type="InterPro" id="IPR049914">
    <property type="entry name" value="PHD1-3/5-6"/>
</dbReference>
<accession>R0GLX8</accession>
<evidence type="ECO:0000256" key="4">
    <source>
        <dbReference type="ARBA" id="ARBA00023015"/>
    </source>
</evidence>
<keyword evidence="3" id="KW-0862">Zinc</keyword>
<keyword evidence="4" id="KW-0805">Transcription regulation</keyword>
<evidence type="ECO:0000256" key="2">
    <source>
        <dbReference type="ARBA" id="ARBA00022771"/>
    </source>
</evidence>
<keyword evidence="2" id="KW-0863">Zinc-finger</keyword>
<dbReference type="Gene3D" id="3.30.40.10">
    <property type="entry name" value="Zinc/RING finger domain, C3HC4 (zinc finger)"/>
    <property type="match status" value="1"/>
</dbReference>
<keyword evidence="1" id="KW-0479">Metal-binding</keyword>
<dbReference type="InterPro" id="IPR011011">
    <property type="entry name" value="Znf_FYVE_PHD"/>
</dbReference>
<feature type="non-terminal residue" evidence="6">
    <location>
        <position position="1"/>
    </location>
</feature>